<dbReference type="PANTHER" id="PTHR48060:SF21">
    <property type="entry name" value="L DOMAIN-LIKE PROTEIN"/>
    <property type="match status" value="1"/>
</dbReference>
<keyword evidence="7" id="KW-1185">Reference proteome</keyword>
<dbReference type="FunFam" id="3.80.10.10:FF:000041">
    <property type="entry name" value="LRR receptor-like serine/threonine-protein kinase ERECTA"/>
    <property type="match status" value="1"/>
</dbReference>
<dbReference type="GO" id="GO:0004674">
    <property type="term" value="F:protein serine/threonine kinase activity"/>
    <property type="evidence" value="ECO:0007669"/>
    <property type="project" value="UniProtKB-EC"/>
</dbReference>
<evidence type="ECO:0000256" key="2">
    <source>
        <dbReference type="ARBA" id="ARBA00022729"/>
    </source>
</evidence>
<keyword evidence="4" id="KW-0325">Glycoprotein</keyword>
<dbReference type="EC" id="2.7.11.1" evidence="6"/>
<proteinExistence type="predicted"/>
<evidence type="ECO:0000256" key="4">
    <source>
        <dbReference type="ARBA" id="ARBA00023180"/>
    </source>
</evidence>
<dbReference type="InterPro" id="IPR001611">
    <property type="entry name" value="Leu-rich_rpt"/>
</dbReference>
<keyword evidence="5" id="KW-1133">Transmembrane helix</keyword>
<keyword evidence="2" id="KW-0732">Signal</keyword>
<name>A0A2I0AG58_9ASPA</name>
<protein>
    <submittedName>
        <fullName evidence="6">Putative LRR receptor-like serine/threonine-protein kinase</fullName>
        <ecNumber evidence="6">2.7.10.1</ecNumber>
        <ecNumber evidence="6">2.7.11.1</ecNumber>
    </submittedName>
</protein>
<dbReference type="InterPro" id="IPR053211">
    <property type="entry name" value="DNA_repair-toleration"/>
</dbReference>
<evidence type="ECO:0000256" key="3">
    <source>
        <dbReference type="ARBA" id="ARBA00022737"/>
    </source>
</evidence>
<evidence type="ECO:0000256" key="1">
    <source>
        <dbReference type="ARBA" id="ARBA00022614"/>
    </source>
</evidence>
<dbReference type="GO" id="GO:0004714">
    <property type="term" value="F:transmembrane receptor protein tyrosine kinase activity"/>
    <property type="evidence" value="ECO:0007669"/>
    <property type="project" value="UniProtKB-EC"/>
</dbReference>
<evidence type="ECO:0000256" key="5">
    <source>
        <dbReference type="SAM" id="Phobius"/>
    </source>
</evidence>
<keyword evidence="5" id="KW-0472">Membrane</keyword>
<evidence type="ECO:0000313" key="7">
    <source>
        <dbReference type="Proteomes" id="UP000236161"/>
    </source>
</evidence>
<feature type="transmembrane region" description="Helical" evidence="5">
    <location>
        <begin position="20"/>
        <end position="41"/>
    </location>
</feature>
<keyword evidence="6" id="KW-0675">Receptor</keyword>
<keyword evidence="3" id="KW-0677">Repeat</keyword>
<dbReference type="InterPro" id="IPR032675">
    <property type="entry name" value="LRR_dom_sf"/>
</dbReference>
<sequence>MPLVPQRKQGRERMERQAFIIFFLFPQFLNFELIVIVHGVGSSSPLVSAQKNAMIELSRKLPSLLIGSTGDGRSPCEWKGLHPKFFLLLKRAFGIEISLSQLQWVDGSLGNLSAFAAMETLDLSFNNLVGAELALSNNRFHGGIPNDLLSYENLTFLDLNQNHFNGSIPAEIEKLSKLETLLLSSNNLNGEIPISLSKIKNLSRFSANLNEFSGSIPPGIAYHLQFFDLSYNNLSG</sequence>
<keyword evidence="6" id="KW-0418">Kinase</keyword>
<dbReference type="Gene3D" id="3.80.10.10">
    <property type="entry name" value="Ribonuclease Inhibitor"/>
    <property type="match status" value="1"/>
</dbReference>
<gene>
    <name evidence="6" type="ORF">AXF42_Ash000366</name>
</gene>
<accession>A0A2I0AG58</accession>
<dbReference type="Pfam" id="PF00560">
    <property type="entry name" value="LRR_1"/>
    <property type="match status" value="2"/>
</dbReference>
<reference evidence="6 7" key="1">
    <citation type="journal article" date="2017" name="Nature">
        <title>The Apostasia genome and the evolution of orchids.</title>
        <authorList>
            <person name="Zhang G.Q."/>
            <person name="Liu K.W."/>
            <person name="Li Z."/>
            <person name="Lohaus R."/>
            <person name="Hsiao Y.Y."/>
            <person name="Niu S.C."/>
            <person name="Wang J.Y."/>
            <person name="Lin Y.C."/>
            <person name="Xu Q."/>
            <person name="Chen L.J."/>
            <person name="Yoshida K."/>
            <person name="Fujiwara S."/>
            <person name="Wang Z.W."/>
            <person name="Zhang Y.Q."/>
            <person name="Mitsuda N."/>
            <person name="Wang M."/>
            <person name="Liu G.H."/>
            <person name="Pecoraro L."/>
            <person name="Huang H.X."/>
            <person name="Xiao X.J."/>
            <person name="Lin M."/>
            <person name="Wu X.Y."/>
            <person name="Wu W.L."/>
            <person name="Chen Y.Y."/>
            <person name="Chang S.B."/>
            <person name="Sakamoto S."/>
            <person name="Ohme-Takagi M."/>
            <person name="Yagi M."/>
            <person name="Zeng S.J."/>
            <person name="Shen C.Y."/>
            <person name="Yeh C.M."/>
            <person name="Luo Y.B."/>
            <person name="Tsai W.C."/>
            <person name="Van de Peer Y."/>
            <person name="Liu Z.J."/>
        </authorList>
    </citation>
    <scope>NUCLEOTIDE SEQUENCE [LARGE SCALE GENOMIC DNA]</scope>
    <source>
        <strain evidence="7">cv. Shenzhen</strain>
        <tissue evidence="6">Stem</tissue>
    </source>
</reference>
<dbReference type="OrthoDB" id="630633at2759"/>
<dbReference type="EC" id="2.7.10.1" evidence="6"/>
<dbReference type="SUPFAM" id="SSF52058">
    <property type="entry name" value="L domain-like"/>
    <property type="match status" value="1"/>
</dbReference>
<keyword evidence="6" id="KW-0808">Transferase</keyword>
<organism evidence="6 7">
    <name type="scientific">Apostasia shenzhenica</name>
    <dbReference type="NCBI Taxonomy" id="1088818"/>
    <lineage>
        <taxon>Eukaryota</taxon>
        <taxon>Viridiplantae</taxon>
        <taxon>Streptophyta</taxon>
        <taxon>Embryophyta</taxon>
        <taxon>Tracheophyta</taxon>
        <taxon>Spermatophyta</taxon>
        <taxon>Magnoliopsida</taxon>
        <taxon>Liliopsida</taxon>
        <taxon>Asparagales</taxon>
        <taxon>Orchidaceae</taxon>
        <taxon>Apostasioideae</taxon>
        <taxon>Apostasia</taxon>
    </lineage>
</organism>
<evidence type="ECO:0000313" key="6">
    <source>
        <dbReference type="EMBL" id="PKA54531.1"/>
    </source>
</evidence>
<dbReference type="STRING" id="1088818.A0A2I0AG58"/>
<dbReference type="Proteomes" id="UP000236161">
    <property type="component" value="Unassembled WGS sequence"/>
</dbReference>
<dbReference type="EMBL" id="KZ451982">
    <property type="protein sequence ID" value="PKA54531.1"/>
    <property type="molecule type" value="Genomic_DNA"/>
</dbReference>
<dbReference type="PANTHER" id="PTHR48060">
    <property type="entry name" value="DNA DAMAGE-REPAIR/TOLERATION PROTEIN DRT100"/>
    <property type="match status" value="1"/>
</dbReference>
<keyword evidence="5" id="KW-0812">Transmembrane</keyword>
<dbReference type="AlphaFoldDB" id="A0A2I0AG58"/>
<keyword evidence="1" id="KW-0433">Leucine-rich repeat</keyword>